<dbReference type="RefSeq" id="WP_267537558.1">
    <property type="nucleotide sequence ID" value="NZ_JAPNKA010000001.1"/>
</dbReference>
<accession>A0ABT4AAV2</accession>
<evidence type="ECO:0000313" key="1">
    <source>
        <dbReference type="EMBL" id="MCY1078796.1"/>
    </source>
</evidence>
<sequence>MRPTNEPGSFLRIPLADGSFAYGRVLKLPFDAFYSYRTTSPDSDLDRIASKPILFRIVVRSPYPKSWELIGWREIEEHLTQPIVQFRMEVGPFRRCTIFDSLGNSREATPKECIGLEPATVWEPHGVEKRLLDAFMGRPNAVLERIKRELGQ</sequence>
<organism evidence="1 2">
    <name type="scientific">Archangium lansingense</name>
    <dbReference type="NCBI Taxonomy" id="2995310"/>
    <lineage>
        <taxon>Bacteria</taxon>
        <taxon>Pseudomonadati</taxon>
        <taxon>Myxococcota</taxon>
        <taxon>Myxococcia</taxon>
        <taxon>Myxococcales</taxon>
        <taxon>Cystobacterineae</taxon>
        <taxon>Archangiaceae</taxon>
        <taxon>Archangium</taxon>
    </lineage>
</organism>
<evidence type="ECO:0000313" key="2">
    <source>
        <dbReference type="Proteomes" id="UP001207654"/>
    </source>
</evidence>
<gene>
    <name evidence="1" type="ORF">OV287_30475</name>
</gene>
<protein>
    <submittedName>
        <fullName evidence="1">Imm26 family immunity protein</fullName>
    </submittedName>
</protein>
<proteinExistence type="predicted"/>
<dbReference type="Pfam" id="PF15428">
    <property type="entry name" value="Imm26"/>
    <property type="match status" value="1"/>
</dbReference>
<dbReference type="EMBL" id="JAPNKA010000001">
    <property type="protein sequence ID" value="MCY1078796.1"/>
    <property type="molecule type" value="Genomic_DNA"/>
</dbReference>
<keyword evidence="2" id="KW-1185">Reference proteome</keyword>
<reference evidence="1 2" key="1">
    <citation type="submission" date="2022-11" db="EMBL/GenBank/DDBJ databases">
        <title>Minimal conservation of predation-associated metabolite biosynthetic gene clusters underscores biosynthetic potential of Myxococcota including descriptions for ten novel species: Archangium lansinium sp. nov., Myxococcus landrumus sp. nov., Nannocystis bai.</title>
        <authorList>
            <person name="Ahearne A."/>
            <person name="Stevens C."/>
            <person name="Phillips K."/>
        </authorList>
    </citation>
    <scope>NUCLEOTIDE SEQUENCE [LARGE SCALE GENOMIC DNA]</scope>
    <source>
        <strain evidence="1 2">MIWBW</strain>
    </source>
</reference>
<dbReference type="InterPro" id="IPR029278">
    <property type="entry name" value="Imm26"/>
</dbReference>
<dbReference type="Proteomes" id="UP001207654">
    <property type="component" value="Unassembled WGS sequence"/>
</dbReference>
<name>A0ABT4AAV2_9BACT</name>
<comment type="caution">
    <text evidence="1">The sequence shown here is derived from an EMBL/GenBank/DDBJ whole genome shotgun (WGS) entry which is preliminary data.</text>
</comment>